<reference evidence="2" key="1">
    <citation type="submission" date="2021-02" db="EMBL/GenBank/DDBJ databases">
        <authorList>
            <person name="Nowell W R."/>
        </authorList>
    </citation>
    <scope>NUCLEOTIDE SEQUENCE</scope>
</reference>
<accession>A0A8S3CW36</accession>
<feature type="region of interest" description="Disordered" evidence="1">
    <location>
        <begin position="1"/>
        <end position="39"/>
    </location>
</feature>
<evidence type="ECO:0000313" key="3">
    <source>
        <dbReference type="Proteomes" id="UP000676336"/>
    </source>
</evidence>
<dbReference type="AlphaFoldDB" id="A0A8S3CW36"/>
<feature type="non-terminal residue" evidence="2">
    <location>
        <position position="39"/>
    </location>
</feature>
<dbReference type="EMBL" id="CAJOBI010186316">
    <property type="protein sequence ID" value="CAF4945366.1"/>
    <property type="molecule type" value="Genomic_DNA"/>
</dbReference>
<name>A0A8S3CW36_9BILA</name>
<protein>
    <submittedName>
        <fullName evidence="2">Uncharacterized protein</fullName>
    </submittedName>
</protein>
<dbReference type="Proteomes" id="UP000676336">
    <property type="component" value="Unassembled WGS sequence"/>
</dbReference>
<sequence>MRNVHNISVDDLRLIQPSGTSGSTSQLSPSSDSQSSKAT</sequence>
<evidence type="ECO:0000313" key="2">
    <source>
        <dbReference type="EMBL" id="CAF4945366.1"/>
    </source>
</evidence>
<organism evidence="2 3">
    <name type="scientific">Rotaria magnacalcarata</name>
    <dbReference type="NCBI Taxonomy" id="392030"/>
    <lineage>
        <taxon>Eukaryota</taxon>
        <taxon>Metazoa</taxon>
        <taxon>Spiralia</taxon>
        <taxon>Gnathifera</taxon>
        <taxon>Rotifera</taxon>
        <taxon>Eurotatoria</taxon>
        <taxon>Bdelloidea</taxon>
        <taxon>Philodinida</taxon>
        <taxon>Philodinidae</taxon>
        <taxon>Rotaria</taxon>
    </lineage>
</organism>
<feature type="compositionally biased region" description="Low complexity" evidence="1">
    <location>
        <begin position="17"/>
        <end position="39"/>
    </location>
</feature>
<gene>
    <name evidence="2" type="ORF">SMN809_LOCUS53843</name>
</gene>
<proteinExistence type="predicted"/>
<evidence type="ECO:0000256" key="1">
    <source>
        <dbReference type="SAM" id="MobiDB-lite"/>
    </source>
</evidence>
<comment type="caution">
    <text evidence="2">The sequence shown here is derived from an EMBL/GenBank/DDBJ whole genome shotgun (WGS) entry which is preliminary data.</text>
</comment>